<dbReference type="EMBL" id="JBHSNW010000004">
    <property type="protein sequence ID" value="MFC5815318.1"/>
    <property type="molecule type" value="Genomic_DNA"/>
</dbReference>
<feature type="compositionally biased region" description="Acidic residues" evidence="1">
    <location>
        <begin position="118"/>
        <end position="144"/>
    </location>
</feature>
<feature type="compositionally biased region" description="Basic and acidic residues" evidence="1">
    <location>
        <begin position="154"/>
        <end position="165"/>
    </location>
</feature>
<feature type="compositionally biased region" description="Basic and acidic residues" evidence="1">
    <location>
        <begin position="106"/>
        <end position="117"/>
    </location>
</feature>
<evidence type="ECO:0000256" key="1">
    <source>
        <dbReference type="SAM" id="MobiDB-lite"/>
    </source>
</evidence>
<evidence type="ECO:0000313" key="2">
    <source>
        <dbReference type="EMBL" id="MFC5815318.1"/>
    </source>
</evidence>
<reference evidence="3" key="1">
    <citation type="journal article" date="2019" name="Int. J. Syst. Evol. Microbiol.">
        <title>The Global Catalogue of Microorganisms (GCM) 10K type strain sequencing project: providing services to taxonomists for standard genome sequencing and annotation.</title>
        <authorList>
            <consortium name="The Broad Institute Genomics Platform"/>
            <consortium name="The Broad Institute Genome Sequencing Center for Infectious Disease"/>
            <person name="Wu L."/>
            <person name="Ma J."/>
        </authorList>
    </citation>
    <scope>NUCLEOTIDE SEQUENCE [LARGE SCALE GENOMIC DNA]</scope>
    <source>
        <strain evidence="3">CGMCC 4.7106</strain>
    </source>
</reference>
<name>A0ABW1BRL4_9ACTN</name>
<dbReference type="RefSeq" id="WP_219543545.1">
    <property type="nucleotide sequence ID" value="NZ_JAHKRN010000004.1"/>
</dbReference>
<keyword evidence="3" id="KW-1185">Reference proteome</keyword>
<organism evidence="2 3">
    <name type="scientific">Nonomuraea harbinensis</name>
    <dbReference type="NCBI Taxonomy" id="1286938"/>
    <lineage>
        <taxon>Bacteria</taxon>
        <taxon>Bacillati</taxon>
        <taxon>Actinomycetota</taxon>
        <taxon>Actinomycetes</taxon>
        <taxon>Streptosporangiales</taxon>
        <taxon>Streptosporangiaceae</taxon>
        <taxon>Nonomuraea</taxon>
    </lineage>
</organism>
<dbReference type="PROSITE" id="PS51318">
    <property type="entry name" value="TAT"/>
    <property type="match status" value="1"/>
</dbReference>
<dbReference type="InterPro" id="IPR006311">
    <property type="entry name" value="TAT_signal"/>
</dbReference>
<accession>A0ABW1BRL4</accession>
<evidence type="ECO:0000313" key="3">
    <source>
        <dbReference type="Proteomes" id="UP001596096"/>
    </source>
</evidence>
<comment type="caution">
    <text evidence="2">The sequence shown here is derived from an EMBL/GenBank/DDBJ whole genome shotgun (WGS) entry which is preliminary data.</text>
</comment>
<gene>
    <name evidence="2" type="ORF">ACFPUY_09520</name>
</gene>
<feature type="region of interest" description="Disordered" evidence="1">
    <location>
        <begin position="93"/>
        <end position="179"/>
    </location>
</feature>
<proteinExistence type="predicted"/>
<sequence length="179" mass="19076">MSNKLQVAFAVLAGYCLGRRRKLRTAAALAAAGLAGRASCGNGGPLAQGVKALGSNVELQQITDRLRGELVEAAKTAAMTAATRQIDSLSQRLQERAGSLGGVGEAADKVTKQASRDEEGEEEDYEEEPEEEAGEEEGEEEEAEEPARAKRPARTQEKAEGEGARRRTRPVRRAGQSRG</sequence>
<protein>
    <submittedName>
        <fullName evidence="2">Uncharacterized protein</fullName>
    </submittedName>
</protein>
<dbReference type="Proteomes" id="UP001596096">
    <property type="component" value="Unassembled WGS sequence"/>
</dbReference>